<dbReference type="Proteomes" id="UP000077069">
    <property type="component" value="Unassembled WGS sequence"/>
</dbReference>
<sequence>MKTSFAIVVASAAAVMGHGFVTNFTTDAKYNQGFLLDYYYQKVNTGSFPSIAAWYAENLDSGFVAPNAYQTADINCHKNSAPGALTATVKAGGTLTFSWGPNGWPHPYGPILGYVAACDGDCSKAVKTNLQWVKIQAEGIDYASQVWASQKLVSQGGKWTLTVPASLKAGNYVFRHEIIALHGANSPNGAQNYPQCFNIAVTGSGTKTLPAGTLGTALYKADDKGILMNPYTTITSYAMPGPTLWSG</sequence>
<dbReference type="Gene3D" id="2.70.50.70">
    <property type="match status" value="1"/>
</dbReference>
<name>A0A177CD59_9PLEO</name>
<dbReference type="InterPro" id="IPR005103">
    <property type="entry name" value="AA9_LPMO"/>
</dbReference>
<protein>
    <submittedName>
        <fullName evidence="7">Glycoside hydrolase family 61 protein</fullName>
    </submittedName>
</protein>
<dbReference type="RefSeq" id="XP_018035968.1">
    <property type="nucleotide sequence ID" value="XM_018174370.1"/>
</dbReference>
<dbReference type="OrthoDB" id="4849160at2759"/>
<keyword evidence="4" id="KW-1015">Disulfide bond</keyword>
<dbReference type="PANTHER" id="PTHR33353">
    <property type="entry name" value="PUTATIVE (AFU_ORTHOLOGUE AFUA_1G12560)-RELATED"/>
    <property type="match status" value="1"/>
</dbReference>
<comment type="cofactor">
    <cofactor evidence="1">
        <name>Cu(2+)</name>
        <dbReference type="ChEBI" id="CHEBI:29036"/>
    </cofactor>
</comment>
<evidence type="ECO:0000256" key="5">
    <source>
        <dbReference type="SAM" id="SignalP"/>
    </source>
</evidence>
<dbReference type="STRING" id="1460663.A0A177CD59"/>
<dbReference type="GO" id="GO:0005576">
    <property type="term" value="C:extracellular region"/>
    <property type="evidence" value="ECO:0007669"/>
    <property type="project" value="UniProtKB-SubCell"/>
</dbReference>
<dbReference type="Pfam" id="PF03443">
    <property type="entry name" value="AA9"/>
    <property type="match status" value="1"/>
</dbReference>
<keyword evidence="8" id="KW-1185">Reference proteome</keyword>
<dbReference type="GO" id="GO:0016787">
    <property type="term" value="F:hydrolase activity"/>
    <property type="evidence" value="ECO:0007669"/>
    <property type="project" value="UniProtKB-KW"/>
</dbReference>
<keyword evidence="3" id="KW-0964">Secreted</keyword>
<proteinExistence type="predicted"/>
<evidence type="ECO:0000313" key="8">
    <source>
        <dbReference type="Proteomes" id="UP000077069"/>
    </source>
</evidence>
<dbReference type="PANTHER" id="PTHR33353:SF34">
    <property type="entry name" value="ENDO-BETA-1,4-GLUCANASE D"/>
    <property type="match status" value="1"/>
</dbReference>
<evidence type="ECO:0000259" key="6">
    <source>
        <dbReference type="Pfam" id="PF03443"/>
    </source>
</evidence>
<feature type="domain" description="Auxiliary Activity family 9 catalytic" evidence="6">
    <location>
        <begin position="18"/>
        <end position="235"/>
    </location>
</feature>
<feature type="signal peptide" evidence="5">
    <location>
        <begin position="1"/>
        <end position="19"/>
    </location>
</feature>
<dbReference type="CDD" id="cd21175">
    <property type="entry name" value="LPMO_AA9"/>
    <property type="match status" value="1"/>
</dbReference>
<dbReference type="EMBL" id="KV441552">
    <property type="protein sequence ID" value="OAG05603.1"/>
    <property type="molecule type" value="Genomic_DNA"/>
</dbReference>
<reference evidence="7 8" key="1">
    <citation type="submission" date="2016-05" db="EMBL/GenBank/DDBJ databases">
        <title>Comparative analysis of secretome profiles of manganese(II)-oxidizing ascomycete fungi.</title>
        <authorList>
            <consortium name="DOE Joint Genome Institute"/>
            <person name="Zeiner C.A."/>
            <person name="Purvine S.O."/>
            <person name="Zink E.M."/>
            <person name="Wu S."/>
            <person name="Pasa-Tolic L."/>
            <person name="Chaput D.L."/>
            <person name="Haridas S."/>
            <person name="Grigoriev I.V."/>
            <person name="Santelli C.M."/>
            <person name="Hansel C.M."/>
        </authorList>
    </citation>
    <scope>NUCLEOTIDE SEQUENCE [LARGE SCALE GENOMIC DNA]</scope>
    <source>
        <strain evidence="7 8">AP3s5-JAC2a</strain>
    </source>
</reference>
<evidence type="ECO:0000256" key="1">
    <source>
        <dbReference type="ARBA" id="ARBA00001973"/>
    </source>
</evidence>
<comment type="subcellular location">
    <subcellularLocation>
        <location evidence="2">Secreted</location>
    </subcellularLocation>
</comment>
<keyword evidence="7" id="KW-0378">Hydrolase</keyword>
<dbReference type="AlphaFoldDB" id="A0A177CD59"/>
<evidence type="ECO:0000256" key="4">
    <source>
        <dbReference type="ARBA" id="ARBA00023157"/>
    </source>
</evidence>
<feature type="chain" id="PRO_5008058037" evidence="5">
    <location>
        <begin position="20"/>
        <end position="247"/>
    </location>
</feature>
<dbReference type="InterPro" id="IPR049892">
    <property type="entry name" value="AA9"/>
</dbReference>
<gene>
    <name evidence="7" type="ORF">CC84DRAFT_1090748</name>
</gene>
<evidence type="ECO:0000256" key="2">
    <source>
        <dbReference type="ARBA" id="ARBA00004613"/>
    </source>
</evidence>
<dbReference type="InParanoid" id="A0A177CD59"/>
<accession>A0A177CD59</accession>
<dbReference type="GeneID" id="28757856"/>
<organism evidence="7 8">
    <name type="scientific">Paraphaeosphaeria sporulosa</name>
    <dbReference type="NCBI Taxonomy" id="1460663"/>
    <lineage>
        <taxon>Eukaryota</taxon>
        <taxon>Fungi</taxon>
        <taxon>Dikarya</taxon>
        <taxon>Ascomycota</taxon>
        <taxon>Pezizomycotina</taxon>
        <taxon>Dothideomycetes</taxon>
        <taxon>Pleosporomycetidae</taxon>
        <taxon>Pleosporales</taxon>
        <taxon>Massarineae</taxon>
        <taxon>Didymosphaeriaceae</taxon>
        <taxon>Paraphaeosphaeria</taxon>
    </lineage>
</organism>
<evidence type="ECO:0000313" key="7">
    <source>
        <dbReference type="EMBL" id="OAG05603.1"/>
    </source>
</evidence>
<keyword evidence="5" id="KW-0732">Signal</keyword>
<evidence type="ECO:0000256" key="3">
    <source>
        <dbReference type="ARBA" id="ARBA00022525"/>
    </source>
</evidence>